<feature type="compositionally biased region" description="Low complexity" evidence="1">
    <location>
        <begin position="83"/>
        <end position="96"/>
    </location>
</feature>
<dbReference type="EMBL" id="PQIB02000008">
    <property type="protein sequence ID" value="RLN03831.1"/>
    <property type="molecule type" value="Genomic_DNA"/>
</dbReference>
<gene>
    <name evidence="2" type="ORF">C2845_PM13G23140</name>
</gene>
<dbReference type="AlphaFoldDB" id="A0A3L6RIJ8"/>
<sequence>MMSTGPVATAGGGLASLDSTARPTRGPKPLAGAAGLALLNSAASTSIPGTPPPTKPSAPQPANTAAPPANPATPTTTPPVPSPLASSAPPRSTPSPRRLPRPRLPCPRSFPHHHTPTRALSHPLPPHQPLLHRWSYSQRASKVQMVLAASQDLGQSKTSIAMRWF</sequence>
<dbReference type="Proteomes" id="UP000275267">
    <property type="component" value="Unassembled WGS sequence"/>
</dbReference>
<feature type="compositionally biased region" description="Pro residues" evidence="1">
    <location>
        <begin position="68"/>
        <end position="82"/>
    </location>
</feature>
<protein>
    <submittedName>
        <fullName evidence="2">Uncharacterized protein</fullName>
    </submittedName>
</protein>
<reference evidence="3" key="1">
    <citation type="journal article" date="2019" name="Nat. Commun.">
        <title>The genome of broomcorn millet.</title>
        <authorList>
            <person name="Zou C."/>
            <person name="Miki D."/>
            <person name="Li D."/>
            <person name="Tang Q."/>
            <person name="Xiao L."/>
            <person name="Rajput S."/>
            <person name="Deng P."/>
            <person name="Jia W."/>
            <person name="Huang R."/>
            <person name="Zhang M."/>
            <person name="Sun Y."/>
            <person name="Hu J."/>
            <person name="Fu X."/>
            <person name="Schnable P.S."/>
            <person name="Li F."/>
            <person name="Zhang H."/>
            <person name="Feng B."/>
            <person name="Zhu X."/>
            <person name="Liu R."/>
            <person name="Schnable J.C."/>
            <person name="Zhu J.-K."/>
            <person name="Zhang H."/>
        </authorList>
    </citation>
    <scope>NUCLEOTIDE SEQUENCE [LARGE SCALE GENOMIC DNA]</scope>
</reference>
<feature type="compositionally biased region" description="Pro residues" evidence="1">
    <location>
        <begin position="49"/>
        <end position="59"/>
    </location>
</feature>
<accession>A0A3L6RIJ8</accession>
<keyword evidence="3" id="KW-1185">Reference proteome</keyword>
<organism evidence="2 3">
    <name type="scientific">Panicum miliaceum</name>
    <name type="common">Proso millet</name>
    <name type="synonym">Broomcorn millet</name>
    <dbReference type="NCBI Taxonomy" id="4540"/>
    <lineage>
        <taxon>Eukaryota</taxon>
        <taxon>Viridiplantae</taxon>
        <taxon>Streptophyta</taxon>
        <taxon>Embryophyta</taxon>
        <taxon>Tracheophyta</taxon>
        <taxon>Spermatophyta</taxon>
        <taxon>Magnoliopsida</taxon>
        <taxon>Liliopsida</taxon>
        <taxon>Poales</taxon>
        <taxon>Poaceae</taxon>
        <taxon>PACMAD clade</taxon>
        <taxon>Panicoideae</taxon>
        <taxon>Panicodae</taxon>
        <taxon>Paniceae</taxon>
        <taxon>Panicinae</taxon>
        <taxon>Panicum</taxon>
        <taxon>Panicum sect. Panicum</taxon>
    </lineage>
</organism>
<evidence type="ECO:0000313" key="2">
    <source>
        <dbReference type="EMBL" id="RLN03831.1"/>
    </source>
</evidence>
<feature type="region of interest" description="Disordered" evidence="1">
    <location>
        <begin position="1"/>
        <end position="126"/>
    </location>
</feature>
<proteinExistence type="predicted"/>
<feature type="compositionally biased region" description="Low complexity" evidence="1">
    <location>
        <begin position="30"/>
        <end position="48"/>
    </location>
</feature>
<name>A0A3L6RIJ8_PANMI</name>
<comment type="caution">
    <text evidence="2">The sequence shown here is derived from an EMBL/GenBank/DDBJ whole genome shotgun (WGS) entry which is preliminary data.</text>
</comment>
<evidence type="ECO:0000256" key="1">
    <source>
        <dbReference type="SAM" id="MobiDB-lite"/>
    </source>
</evidence>
<evidence type="ECO:0000313" key="3">
    <source>
        <dbReference type="Proteomes" id="UP000275267"/>
    </source>
</evidence>